<dbReference type="Proteomes" id="UP000271272">
    <property type="component" value="Unassembled WGS sequence"/>
</dbReference>
<accession>A0A3P1V8R4</accession>
<dbReference type="EMBL" id="RQZC01000001">
    <property type="protein sequence ID" value="RRD30604.1"/>
    <property type="molecule type" value="Genomic_DNA"/>
</dbReference>
<sequence>MAPVGTTEPQIRVANSRLRVGRFSQAGDAVTLTQADATTCGAACLLAARLLIDGQERRRLGRVLEAGRALETGGAPDAGPGTGALLAEALNLRQKTLQRTINSAGLWLASWPRALGSTPWAVARAMSMTGAASAKPLPAGSAAPAGPGAPDASPAPASPGRPGQPMRYEVRWVRDHGPHWPAQVEKMRRHLARGRPVLLLTGGPLGLDRGAPGLAGLSARMCGSLVVPRHYVLALPWALIGQRDPGPGAAHLYEPGSGSVRALDLLAARDPRSPGPRQLGGWPRILALLNPADPD</sequence>
<dbReference type="OrthoDB" id="4762866at2"/>
<keyword evidence="3" id="KW-1185">Reference proteome</keyword>
<organism evidence="2 3">
    <name type="scientific">Actinomyces bowdenii</name>
    <dbReference type="NCBI Taxonomy" id="131109"/>
    <lineage>
        <taxon>Bacteria</taxon>
        <taxon>Bacillati</taxon>
        <taxon>Actinomycetota</taxon>
        <taxon>Actinomycetes</taxon>
        <taxon>Actinomycetales</taxon>
        <taxon>Actinomycetaceae</taxon>
        <taxon>Actinomyces</taxon>
    </lineage>
</organism>
<name>A0A3P1V8R4_9ACTO</name>
<evidence type="ECO:0000256" key="1">
    <source>
        <dbReference type="SAM" id="MobiDB-lite"/>
    </source>
</evidence>
<dbReference type="AlphaFoldDB" id="A0A3P1V8R4"/>
<evidence type="ECO:0000313" key="2">
    <source>
        <dbReference type="EMBL" id="RRD30604.1"/>
    </source>
</evidence>
<dbReference type="RefSeq" id="WP_124932523.1">
    <property type="nucleotide sequence ID" value="NZ_RQZC01000001.1"/>
</dbReference>
<evidence type="ECO:0000313" key="3">
    <source>
        <dbReference type="Proteomes" id="UP000271272"/>
    </source>
</evidence>
<feature type="region of interest" description="Disordered" evidence="1">
    <location>
        <begin position="133"/>
        <end position="165"/>
    </location>
</feature>
<protein>
    <submittedName>
        <fullName evidence="2">Uncharacterized protein</fullName>
    </submittedName>
</protein>
<reference evidence="2 3" key="1">
    <citation type="submission" date="2018-11" db="EMBL/GenBank/DDBJ databases">
        <title>Genomes From Bacteria Associated with the Canine Oral Cavity: a Test Case for Automated Genome-Based Taxonomic Assignment.</title>
        <authorList>
            <person name="Coil D.A."/>
            <person name="Jospin G."/>
            <person name="Darling A.E."/>
            <person name="Wallis C."/>
            <person name="Davis I.J."/>
            <person name="Harris S."/>
            <person name="Eisen J.A."/>
            <person name="Holcombe L.J."/>
            <person name="O'Flynn C."/>
        </authorList>
    </citation>
    <scope>NUCLEOTIDE SEQUENCE [LARGE SCALE GENOMIC DNA]</scope>
    <source>
        <strain evidence="2 3">OH5050</strain>
    </source>
</reference>
<comment type="caution">
    <text evidence="2">The sequence shown here is derived from an EMBL/GenBank/DDBJ whole genome shotgun (WGS) entry which is preliminary data.</text>
</comment>
<gene>
    <name evidence="2" type="ORF">EII10_00285</name>
</gene>
<proteinExistence type="predicted"/>